<feature type="compositionally biased region" description="Basic residues" evidence="1">
    <location>
        <begin position="87"/>
        <end position="99"/>
    </location>
</feature>
<feature type="region of interest" description="Disordered" evidence="1">
    <location>
        <begin position="59"/>
        <end position="117"/>
    </location>
</feature>
<dbReference type="AlphaFoldDB" id="A0A516TLI4"/>
<proteinExistence type="predicted"/>
<accession>A0A516TLI4</accession>
<feature type="compositionally biased region" description="Basic and acidic residues" evidence="1">
    <location>
        <begin position="104"/>
        <end position="117"/>
    </location>
</feature>
<name>A0A516TLI4_9BACT</name>
<gene>
    <name evidence="2" type="ORF">kam1_843</name>
</gene>
<dbReference type="RefSeq" id="WP_200885783.1">
    <property type="nucleotide sequence ID" value="NZ_CP037899.1"/>
</dbReference>
<protein>
    <submittedName>
        <fullName evidence="2">Uncharacterized protein</fullName>
    </submittedName>
</protein>
<dbReference type="Proteomes" id="UP000315925">
    <property type="component" value="Chromosome"/>
</dbReference>
<dbReference type="EMBL" id="CP037899">
    <property type="protein sequence ID" value="QDQ42086.1"/>
    <property type="molecule type" value="Genomic_DNA"/>
</dbReference>
<reference evidence="3" key="1">
    <citation type="submission" date="2019-03" db="EMBL/GenBank/DDBJ databases">
        <title>Complete genome of Methylacidiphilum kamchatkense Kam1.</title>
        <authorList>
            <person name="Kruse T."/>
            <person name="Murarilal Ratnadevi C."/>
            <person name="Erikstad H.-A."/>
            <person name="Birkeland N.-K."/>
        </authorList>
    </citation>
    <scope>NUCLEOTIDE SEQUENCE [LARGE SCALE GENOMIC DNA]</scope>
    <source>
        <strain evidence="3">kam1</strain>
    </source>
</reference>
<sequence>MALYWLKDKELPLQDSKKIIDDGKFLILIIEAHKKGHLTHSIKEDLMADTVAEEHEKAAMHHEHAAVHYRKAAEHHRAGEHADSGHHAHIAHGHAKHAQAHAEAAAKEEANMHDKKP</sequence>
<evidence type="ECO:0000256" key="1">
    <source>
        <dbReference type="SAM" id="MobiDB-lite"/>
    </source>
</evidence>
<feature type="compositionally biased region" description="Basic and acidic residues" evidence="1">
    <location>
        <begin position="59"/>
        <end position="86"/>
    </location>
</feature>
<evidence type="ECO:0000313" key="2">
    <source>
        <dbReference type="EMBL" id="QDQ42086.1"/>
    </source>
</evidence>
<evidence type="ECO:0000313" key="3">
    <source>
        <dbReference type="Proteomes" id="UP000315925"/>
    </source>
</evidence>
<dbReference type="KEGG" id="mkc:kam1_843"/>
<organism evidence="2 3">
    <name type="scientific">Methylacidiphilum kamchatkense Kam1</name>
    <dbReference type="NCBI Taxonomy" id="1202785"/>
    <lineage>
        <taxon>Bacteria</taxon>
        <taxon>Pseudomonadati</taxon>
        <taxon>Verrucomicrobiota</taxon>
        <taxon>Methylacidiphilae</taxon>
        <taxon>Methylacidiphilales</taxon>
        <taxon>Methylacidiphilaceae</taxon>
        <taxon>Methylacidiphilum (ex Ratnadevi et al. 2023)</taxon>
    </lineage>
</organism>